<evidence type="ECO:0000313" key="3">
    <source>
        <dbReference type="Proteomes" id="UP001084650"/>
    </source>
</evidence>
<comment type="caution">
    <text evidence="2">The sequence shown here is derived from an EMBL/GenBank/DDBJ whole genome shotgun (WGS) entry which is preliminary data.</text>
</comment>
<gene>
    <name evidence="2" type="ORF">OY187_18200</name>
</gene>
<dbReference type="EMBL" id="JAPQYE010000008">
    <property type="protein sequence ID" value="MCZ0729984.1"/>
    <property type="molecule type" value="Genomic_DNA"/>
</dbReference>
<reference evidence="2" key="1">
    <citation type="submission" date="2022-12" db="EMBL/GenBank/DDBJ databases">
        <title>Whole genome sequence of Mycolicibacterium iranicum strain SBH312.</title>
        <authorList>
            <person name="Jani J."/>
            <person name="Arifin Mustapha Z."/>
            <person name="Ahmed K."/>
            <person name="Kai Ling C."/>
        </authorList>
    </citation>
    <scope>NUCLEOTIDE SEQUENCE</scope>
    <source>
        <strain evidence="2">SBH312</strain>
    </source>
</reference>
<sequence>MTAEKYPYIDSYLELIDRFIDGSINAAEFEHCYLRAIKSERRILGDPVFPILQELFEDADAYVESPHLRDAPEDLDDEQLQECACRARQALRDLGYT</sequence>
<evidence type="ECO:0000313" key="2">
    <source>
        <dbReference type="EMBL" id="MCZ0729984.1"/>
    </source>
</evidence>
<protein>
    <submittedName>
        <fullName evidence="2">Colicin immunity domain-containing protein</fullName>
    </submittedName>
</protein>
<evidence type="ECO:0000259" key="1">
    <source>
        <dbReference type="Pfam" id="PF09204"/>
    </source>
</evidence>
<proteinExistence type="predicted"/>
<feature type="domain" description="Colicin D immunity protein" evidence="1">
    <location>
        <begin position="11"/>
        <end position="91"/>
    </location>
</feature>
<dbReference type="Gene3D" id="1.20.120.650">
    <property type="entry name" value="Colicin D"/>
    <property type="match status" value="1"/>
</dbReference>
<name>A0ABT4HIE9_MYCIR</name>
<dbReference type="Proteomes" id="UP001084650">
    <property type="component" value="Unassembled WGS sequence"/>
</dbReference>
<dbReference type="Pfam" id="PF09204">
    <property type="entry name" value="Colicin_immun"/>
    <property type="match status" value="1"/>
</dbReference>
<accession>A0ABT4HIE9</accession>
<dbReference type="RefSeq" id="WP_268786793.1">
    <property type="nucleotide sequence ID" value="NZ_JAPQYE010000008.1"/>
</dbReference>
<dbReference type="InterPro" id="IPR015287">
    <property type="entry name" value="Colicin_D_immunity_dom"/>
</dbReference>
<dbReference type="InterPro" id="IPR036471">
    <property type="entry name" value="Colicin_D_sf"/>
</dbReference>
<organism evidence="2 3">
    <name type="scientific">Mycolicibacterium iranicum</name>
    <name type="common">Mycobacterium iranicum</name>
    <dbReference type="NCBI Taxonomy" id="912594"/>
    <lineage>
        <taxon>Bacteria</taxon>
        <taxon>Bacillati</taxon>
        <taxon>Actinomycetota</taxon>
        <taxon>Actinomycetes</taxon>
        <taxon>Mycobacteriales</taxon>
        <taxon>Mycobacteriaceae</taxon>
        <taxon>Mycolicibacterium</taxon>
    </lineage>
</organism>
<keyword evidence="3" id="KW-1185">Reference proteome</keyword>